<evidence type="ECO:0000313" key="3">
    <source>
        <dbReference type="Proteomes" id="UP000188181"/>
    </source>
</evidence>
<feature type="transmembrane region" description="Helical" evidence="1">
    <location>
        <begin position="47"/>
        <end position="65"/>
    </location>
</feature>
<proteinExistence type="predicted"/>
<reference evidence="3" key="1">
    <citation type="submission" date="2017-02" db="EMBL/GenBank/DDBJ databases">
        <title>Comparative genomics and description of representatives of a novel lineage of planctomycetes thriving in anoxic sediments.</title>
        <authorList>
            <person name="Spring S."/>
            <person name="Bunk B."/>
            <person name="Sproer C."/>
        </authorList>
    </citation>
    <scope>NUCLEOTIDE SEQUENCE [LARGE SCALE GENOMIC DNA]</scope>
    <source>
        <strain evidence="3">SM-Chi-D1</strain>
    </source>
</reference>
<dbReference type="AlphaFoldDB" id="A0A1Q2MCA7"/>
<dbReference type="RefSeq" id="WP_146682595.1">
    <property type="nucleotide sequence ID" value="NZ_CP019646.1"/>
</dbReference>
<keyword evidence="1" id="KW-0472">Membrane</keyword>
<protein>
    <submittedName>
        <fullName evidence="2">Uncharacterized protein</fullName>
    </submittedName>
</protein>
<evidence type="ECO:0000313" key="2">
    <source>
        <dbReference type="EMBL" id="AQQ70321.1"/>
    </source>
</evidence>
<evidence type="ECO:0000256" key="1">
    <source>
        <dbReference type="SAM" id="Phobius"/>
    </source>
</evidence>
<dbReference type="STRING" id="1851148.SMSP2_00665"/>
<organism evidence="2 3">
    <name type="scientific">Limihaloglobus sulfuriphilus</name>
    <dbReference type="NCBI Taxonomy" id="1851148"/>
    <lineage>
        <taxon>Bacteria</taxon>
        <taxon>Pseudomonadati</taxon>
        <taxon>Planctomycetota</taxon>
        <taxon>Phycisphaerae</taxon>
        <taxon>Sedimentisphaerales</taxon>
        <taxon>Sedimentisphaeraceae</taxon>
        <taxon>Limihaloglobus</taxon>
    </lineage>
</organism>
<keyword evidence="1" id="KW-1133">Transmembrane helix</keyword>
<dbReference type="KEGG" id="pbas:SMSP2_00665"/>
<keyword evidence="1" id="KW-0812">Transmembrane</keyword>
<dbReference type="Proteomes" id="UP000188181">
    <property type="component" value="Chromosome"/>
</dbReference>
<dbReference type="EMBL" id="CP019646">
    <property type="protein sequence ID" value="AQQ70321.1"/>
    <property type="molecule type" value="Genomic_DNA"/>
</dbReference>
<name>A0A1Q2MCA7_9BACT</name>
<accession>A0A1Q2MCA7</accession>
<gene>
    <name evidence="2" type="ORF">SMSP2_00665</name>
</gene>
<keyword evidence="3" id="KW-1185">Reference proteome</keyword>
<sequence>MKIENKIFELAQIASRESMPTLDVSESVMNTLAGETAGSGNLYSLRFWFTAASIAASFITVLLAYKMHSAGALTEIVDLVAWAV</sequence>